<dbReference type="GeneID" id="108704628"/>
<evidence type="ECO:0000256" key="1">
    <source>
        <dbReference type="ARBA" id="ARBA00004239"/>
    </source>
</evidence>
<dbReference type="SUPFAM" id="SSF57424">
    <property type="entry name" value="LDL receptor-like module"/>
    <property type="match status" value="14"/>
</dbReference>
<dbReference type="GO" id="GO:0005201">
    <property type="term" value="F:extracellular matrix structural constituent"/>
    <property type="evidence" value="ECO:0000318"/>
    <property type="project" value="GO_Central"/>
</dbReference>
<dbReference type="FunFam" id="2.10.25.10:FF:000217">
    <property type="entry name" value="SCO-spondin"/>
    <property type="match status" value="1"/>
</dbReference>
<feature type="domain" description="F5/8 type C" evidence="19">
    <location>
        <begin position="2181"/>
        <end position="2339"/>
    </location>
</feature>
<keyword evidence="23" id="KW-1185">Reference proteome</keyword>
<dbReference type="InterPro" id="IPR002172">
    <property type="entry name" value="LDrepeatLR_classA_rpt"/>
</dbReference>
<feature type="compositionally biased region" description="Polar residues" evidence="16">
    <location>
        <begin position="2480"/>
        <end position="2495"/>
    </location>
</feature>
<evidence type="ECO:0000313" key="24">
    <source>
        <dbReference type="RefSeq" id="XP_018096756.1"/>
    </source>
</evidence>
<dbReference type="InterPro" id="IPR036383">
    <property type="entry name" value="TSP1_rpt_sf"/>
</dbReference>
<feature type="disulfide bond" evidence="15">
    <location>
        <begin position="1532"/>
        <end position="1544"/>
    </location>
</feature>
<feature type="disulfide bond" evidence="15">
    <location>
        <begin position="1515"/>
        <end position="1530"/>
    </location>
</feature>
<feature type="domain" description="VWFC" evidence="20">
    <location>
        <begin position="2081"/>
        <end position="2143"/>
    </location>
</feature>
<dbReference type="Gene3D" id="2.20.100.10">
    <property type="entry name" value="Thrombospondin type-1 (TSP1) repeat"/>
    <property type="match status" value="27"/>
</dbReference>
<feature type="domain" description="F5/8 type C" evidence="19">
    <location>
        <begin position="2509"/>
        <end position="2664"/>
    </location>
</feature>
<dbReference type="Pfam" id="PF19028">
    <property type="entry name" value="TSP1_spondin"/>
    <property type="match status" value="2"/>
</dbReference>
<dbReference type="InterPro" id="IPR002919">
    <property type="entry name" value="TIL_dom"/>
</dbReference>
<evidence type="ECO:0000256" key="6">
    <source>
        <dbReference type="ARBA" id="ARBA00022536"/>
    </source>
</evidence>
<feature type="domain" description="G-protein coupled receptors family 2 profile 1" evidence="21">
    <location>
        <begin position="4307"/>
        <end position="4384"/>
    </location>
</feature>
<dbReference type="Gene3D" id="4.10.400.10">
    <property type="entry name" value="Low-density Lipoprotein Receptor"/>
    <property type="match status" value="14"/>
</dbReference>
<dbReference type="FunFam" id="2.10.25.10:FF:000674">
    <property type="entry name" value="Mucin-2"/>
    <property type="match status" value="1"/>
</dbReference>
<feature type="domain" description="VWFD" evidence="22">
    <location>
        <begin position="202"/>
        <end position="375"/>
    </location>
</feature>
<feature type="disulfide bond" evidence="15">
    <location>
        <begin position="1503"/>
        <end position="1521"/>
    </location>
</feature>
<keyword evidence="7 17" id="KW-0732">Signal</keyword>
<accession>A0A8J0U4H9</accession>
<keyword evidence="5" id="KW-0964">Secreted</keyword>
<feature type="domain" description="VWFC" evidence="20">
    <location>
        <begin position="5884"/>
        <end position="5940"/>
    </location>
</feature>
<feature type="disulfide bond" evidence="15">
    <location>
        <begin position="1456"/>
        <end position="1468"/>
    </location>
</feature>
<comment type="function">
    <text evidence="13">Involved in the modulation of neuronal aggregation. May be involved in developmental events during the formation of the central nervous system.</text>
</comment>
<keyword evidence="10" id="KW-0130">Cell adhesion</keyword>
<dbReference type="PANTHER" id="PTHR11339">
    <property type="entry name" value="EXTRACELLULAR MATRIX GLYCOPROTEIN RELATED"/>
    <property type="match status" value="1"/>
</dbReference>
<dbReference type="GO" id="GO:0007155">
    <property type="term" value="P:cell adhesion"/>
    <property type="evidence" value="ECO:0007669"/>
    <property type="project" value="UniProtKB-KW"/>
</dbReference>
<dbReference type="PROSITE" id="PS50068">
    <property type="entry name" value="LDLRA_2"/>
    <property type="match status" value="15"/>
</dbReference>
<feature type="compositionally biased region" description="Low complexity" evidence="16">
    <location>
        <begin position="2452"/>
        <end position="2462"/>
    </location>
</feature>
<dbReference type="InterPro" id="IPR001007">
    <property type="entry name" value="VWF_dom"/>
</dbReference>
<dbReference type="Pfam" id="PF01826">
    <property type="entry name" value="TIL"/>
    <property type="match status" value="11"/>
</dbReference>
<dbReference type="CDD" id="cd00112">
    <property type="entry name" value="LDLa"/>
    <property type="match status" value="15"/>
</dbReference>
<feature type="disulfide bond" evidence="15">
    <location>
        <begin position="2696"/>
        <end position="2708"/>
    </location>
</feature>
<feature type="disulfide bond" evidence="15">
    <location>
        <begin position="1463"/>
        <end position="1481"/>
    </location>
</feature>
<dbReference type="PROSITE" id="PS50022">
    <property type="entry name" value="FA58C_3"/>
    <property type="match status" value="2"/>
</dbReference>
<dbReference type="InterPro" id="IPR023415">
    <property type="entry name" value="LDLR_class-A_CS"/>
</dbReference>
<dbReference type="Gene3D" id="2.10.25.10">
    <property type="entry name" value="Laminin"/>
    <property type="match status" value="14"/>
</dbReference>
<protein>
    <recommendedName>
        <fullName evidence="4">SCO-spondin</fullName>
    </recommendedName>
</protein>
<feature type="disulfide bond" evidence="15">
    <location>
        <begin position="2716"/>
        <end position="2731"/>
    </location>
</feature>
<dbReference type="AGR" id="Xenbase:XB-GENE-6485722"/>
<dbReference type="InterPro" id="IPR044004">
    <property type="entry name" value="TSP1_spondin_dom"/>
</dbReference>
<feature type="region of interest" description="Disordered" evidence="16">
    <location>
        <begin position="2841"/>
        <end position="2876"/>
    </location>
</feature>
<dbReference type="PROSITE" id="PS01225">
    <property type="entry name" value="CTCK_2"/>
    <property type="match status" value="1"/>
</dbReference>
<feature type="disulfide bond" evidence="15">
    <location>
        <begin position="1775"/>
        <end position="1793"/>
    </location>
</feature>
<dbReference type="GO" id="GO:0031012">
    <property type="term" value="C:extracellular matrix"/>
    <property type="evidence" value="ECO:0000318"/>
    <property type="project" value="GO_Central"/>
</dbReference>
<feature type="disulfide bond" evidence="15">
    <location>
        <begin position="1634"/>
        <end position="1646"/>
    </location>
</feature>
<dbReference type="CDD" id="cd00057">
    <property type="entry name" value="FA58C"/>
    <property type="match status" value="2"/>
</dbReference>
<feature type="disulfide bond" evidence="15">
    <location>
        <begin position="1653"/>
        <end position="1668"/>
    </location>
</feature>
<dbReference type="RefSeq" id="XP_018096756.1">
    <property type="nucleotide sequence ID" value="XM_018241267.2"/>
</dbReference>
<keyword evidence="6" id="KW-0245">EGF-like domain</keyword>
<dbReference type="OrthoDB" id="6262482at2759"/>
<feature type="disulfide bond" evidence="15">
    <location>
        <begin position="2429"/>
        <end position="2444"/>
    </location>
</feature>
<dbReference type="CDD" id="cd19941">
    <property type="entry name" value="TIL"/>
    <property type="match status" value="14"/>
</dbReference>
<dbReference type="SUPFAM" id="SSF57567">
    <property type="entry name" value="Serine protease inhibitors"/>
    <property type="match status" value="14"/>
</dbReference>
<feature type="disulfide bond" evidence="15">
    <location>
        <begin position="1735"/>
        <end position="1750"/>
    </location>
</feature>
<organism evidence="23 24">
    <name type="scientific">Xenopus laevis</name>
    <name type="common">African clawed frog</name>
    <dbReference type="NCBI Taxonomy" id="8355"/>
    <lineage>
        <taxon>Eukaryota</taxon>
        <taxon>Metazoa</taxon>
        <taxon>Chordata</taxon>
        <taxon>Craniata</taxon>
        <taxon>Vertebrata</taxon>
        <taxon>Euteleostomi</taxon>
        <taxon>Amphibia</taxon>
        <taxon>Batrachia</taxon>
        <taxon>Anura</taxon>
        <taxon>Pipoidea</taxon>
        <taxon>Pipidae</taxon>
        <taxon>Xenopodinae</taxon>
        <taxon>Xenopus</taxon>
        <taxon>Xenopus</taxon>
    </lineage>
</organism>
<feature type="domain" description="CTCK" evidence="18">
    <location>
        <begin position="5939"/>
        <end position="6038"/>
    </location>
</feature>
<dbReference type="PROSITE" id="PS01286">
    <property type="entry name" value="FA58C_2"/>
    <property type="match status" value="2"/>
</dbReference>
<feature type="disulfide bond" evidence="15">
    <location>
        <begin position="1539"/>
        <end position="1557"/>
    </location>
</feature>
<feature type="disulfide bond" evidence="15">
    <location>
        <begin position="1579"/>
        <end position="1597"/>
    </location>
</feature>
<dbReference type="InterPro" id="IPR008979">
    <property type="entry name" value="Galactose-bd-like_sf"/>
</dbReference>
<feature type="disulfide bond" evidence="15">
    <location>
        <begin position="3135"/>
        <end position="3153"/>
    </location>
</feature>
<dbReference type="Xenbase" id="XB-GENE-6485722">
    <property type="gene designation" value="sspo.L"/>
</dbReference>
<dbReference type="FunFam" id="2.20.100.10:FF:000002">
    <property type="entry name" value="Unc-5 netrin receptor C"/>
    <property type="match status" value="2"/>
</dbReference>
<evidence type="ECO:0000259" key="18">
    <source>
        <dbReference type="PROSITE" id="PS01225"/>
    </source>
</evidence>
<evidence type="ECO:0000256" key="10">
    <source>
        <dbReference type="ARBA" id="ARBA00022889"/>
    </source>
</evidence>
<evidence type="ECO:0000259" key="20">
    <source>
        <dbReference type="PROSITE" id="PS50184"/>
    </source>
</evidence>
<evidence type="ECO:0000259" key="19">
    <source>
        <dbReference type="PROSITE" id="PS50022"/>
    </source>
</evidence>
<dbReference type="FunFam" id="2.20.100.10:FF:000080">
    <property type="entry name" value="SCO-spondin"/>
    <property type="match status" value="1"/>
</dbReference>
<dbReference type="PROSITE" id="PS01209">
    <property type="entry name" value="LDLRA_1"/>
    <property type="match status" value="7"/>
</dbReference>
<dbReference type="InterPro" id="IPR014853">
    <property type="entry name" value="VWF/SSPO/ZAN-like_Cys-rich_dom"/>
</dbReference>
<dbReference type="SMART" id="SM00209">
    <property type="entry name" value="TSP1"/>
    <property type="match status" value="28"/>
</dbReference>
<feature type="disulfide bond" evidence="15">
    <location>
        <begin position="1572"/>
        <end position="1584"/>
    </location>
</feature>
<feature type="disulfide bond" evidence="15">
    <location>
        <begin position="3147"/>
        <end position="3162"/>
    </location>
</feature>
<name>A0A8J0U4H9_XENLA</name>
<dbReference type="InterPro" id="IPR036055">
    <property type="entry name" value="LDL_receptor-like_sf"/>
</dbReference>
<dbReference type="SUPFAM" id="SSF49785">
    <property type="entry name" value="Galactose-binding domain-like"/>
    <property type="match status" value="2"/>
</dbReference>
<dbReference type="SMART" id="SM00216">
    <property type="entry name" value="VWD"/>
    <property type="match status" value="3"/>
</dbReference>
<dbReference type="SMART" id="SM00215">
    <property type="entry name" value="VWC_out"/>
    <property type="match status" value="12"/>
</dbReference>
<evidence type="ECO:0000256" key="9">
    <source>
        <dbReference type="ARBA" id="ARBA00022837"/>
    </source>
</evidence>
<dbReference type="SUPFAM" id="SSF82895">
    <property type="entry name" value="TSP-1 type 1 repeat"/>
    <property type="match status" value="28"/>
</dbReference>
<feature type="compositionally biased region" description="Polar residues" evidence="16">
    <location>
        <begin position="2847"/>
        <end position="2858"/>
    </location>
</feature>
<dbReference type="PANTHER" id="PTHR11339:SF396">
    <property type="entry name" value="SCO-SPONDIN"/>
    <property type="match status" value="1"/>
</dbReference>
<evidence type="ECO:0000259" key="21">
    <source>
        <dbReference type="PROSITE" id="PS50227"/>
    </source>
</evidence>
<dbReference type="SMART" id="SM00192">
    <property type="entry name" value="LDLa"/>
    <property type="match status" value="15"/>
</dbReference>
<feature type="disulfide bond" evidence="15">
    <location>
        <begin position="1496"/>
        <end position="1508"/>
    </location>
</feature>
<dbReference type="Pfam" id="PF00057">
    <property type="entry name" value="Ldl_recept_a"/>
    <property type="match status" value="14"/>
</dbReference>
<feature type="disulfide bond" evidence="15">
    <location>
        <begin position="2358"/>
        <end position="2370"/>
    </location>
</feature>
<proteinExistence type="inferred from homology"/>
<dbReference type="PROSITE" id="PS50227">
    <property type="entry name" value="G_PROTEIN_RECEP_F2_3"/>
    <property type="match status" value="1"/>
</dbReference>
<keyword evidence="9" id="KW-0106">Calcium</keyword>
<evidence type="ECO:0000256" key="12">
    <source>
        <dbReference type="ARBA" id="ARBA00023180"/>
    </source>
</evidence>
<sequence length="6045" mass="658257">MLWAVLLLPLWLKLTFSDGRWCERMVQVTENQVISPRREQLVPCSSVFQYNLDGWQLDQEQMRREYGADAGIARYYLERGAASMCYIYKPQDTRPVVSNRTIRACCEGWSGDHCTEGQGFLGRCFPSWNCQDFLHSLNVSLMSMEECCSHPWGHSWKNVTSDFCFSCSYVSPTADLASPFLMKPYFSTALVGVSPQQRRLFSTCVTWGGFHFRTFDGKHFHFHGTCTYSLASSSDSTWAVYISEEPCSQNDQCPKTLEVILGLERITVRRKEVSVNGVIVEEGVPHLQNGINILWLGDFMFIESGLGVRVKFDGRNNIYVTVTLDQRGRTKGLCGVYNEDPQDDFTEIGGSISPHAAGFANSWRIQGSNSERTCEDAAETGHSCDVPGREAIREEAEVVCRKLLSSPFTQCHSKVEPSGYYETCMYTYCQYPGSASDRAGAVCETFTTYARECAQEKIILDWRRAGFCEKKCPNGKEYSDCMSSCPASCAAVGSYEDGQCRDECVSGCECPAGLYLEQGVCVKEEECPCYHRRQSYSPGDTIKQRCNHCECRGGRWHCSQDKCAAECSVVGDPHYVTFDRKRYSFHGTCDYILVQDFVDGKLLITAENVACGSKGSVSCLRAITVTVYKTSIRLSIKGDYRVNGREVTLPFLSPDLTVRWVSSSFLLLQTFGAYLLWSLEFPAAYITLQPVFSNKVRGLCGTYNWNQNDDFTTPEGDIETNSFSFANKFKVSPECPDVGPFVFDPCGTYTQRREFAEEACAVILSPVFQACHDLVEWEPFHQLCLYDVCGCAPNKNCLCSTLSAYARQCAQEGAIVSWRNQTFCTVQCTGGQVYMECTPPCRKTCADLHMAGTGSCQELEGCVAGCNCPEGLVLDESGQCVPPSMCQCHHGAETHQPGSKIQQNCKSCVCENGVWNCTGSSCPEAAYCPGNMVYSPGNCLFTCDNMEMNGTCSDTLDGCVCPDGTVLLKDSCVTPEDCPCHHHGKLYHPNETIVKDCNTCVCKNRHWSCTDLKCSGVCTATGDPHYITFDGRSFTFLGDCQYVLARENDGLFTVTAENVPCGTSGITCTKSVVVMIGNMIVHMLRGKEVTINGIAVRPPKVYSGNGITLERTGLFTMFISQLGLTVLWDGGTRVYVKLDPAFQGRVSGLCGNFDGDTENDFTSRQGIVEPTADLFGNSWRMSLMCPEVNADDFEHPCTENSHRVIWARKKCGVLLQSLFAACHQEVPCQQYYDWCVYDTCGCDSGGDCECLCTAIATYAEQCNQRGVYIRWRTQDLCPMQCDNGMVYEACGPACPQTCKNMELAPDPHCGSLSCVEGCFCPPGKVLHEGRCLDPSDCPCYWGGMPFPTGAAIKHGCKNCTCEAGKWQCPTEPCSAPSHCADNEFACHLSERCVPNAWVCDNEDDCGDGSDEICLLICAPHEHRCANGQCVPLAHRCDGKADCVDHSDEWSCPAPPCGSDEFRCFNGRCIPVAYVCDGELDCGFGDDSDESNCSSECSSTHFRCSKGSCVPYIHHCDGHDDCGDFSDERGCYCNVGEFQCPDRLCIPREKLCDGEKDCPQGTDELLCTGAGTCSEGRWACGDGLCIAREKLCDGTPDCSDGSDEFKAQCATAVPPPSSSAGSDSTEATRPTVNPCGRYEFQCLSGECRPRGWLCDNEVDCRDGSDEQNCNRTCGFDQFKCTLSGECVGYGQLCDGIPHCRDQSDESTDNCGSTQIPPCPGHFICMNRMCVNISLQCDGAPDCPQGEDEVSCERSPVTISPTGPKNQTVPACPEYSCSDGRCLLFKQVCNGITDCDDGDEASGWVASDERDCGFWSPWGSWSECSHSCGTGMHSRRRTCTNPSTDILRQCRGEDDEAQQCFTVSCPVDGSWTPWVTWSNCTQDCTGIVIRKRECNLPKNGGRHCSELPDSSSASLEIDVCRQDGCPETPSCSADLEFRKCAPCPLTCSDLSNKRTCAQNQTCASGCFCPEGLLLDSLNHCVRPEQCPCEVEGATYWPGQLVKVNCQICTCQDGQMKHCRQNPECSVHCGWSAWSPWGECLGPCGVQSIQWSFRSPNNPSKHGNGKQCRGIYRKARRCQTEPCEACSYQGKTQSIGERWRSGECYVCQCLPNLTVQCSHFCQYTNHGCPEGQYLVEGSGDTCCYCSETAPNGTEVSWPPPTRFPATTPVPALITYPLPAIGDECYKPLKISLLPDLSYTASSQNSEHPAHAGRLNQMSPRSVFQGWSPQEHEYDGLPSSSSFLQIDLQEPWNLTGIVVQGAGAQDAYVTSFSVQFSMDGNNWHEYKELTSGQEQTPKIFQGNFDDSTPVARSFERIIKARYVRVLPQHFHGGIYLRTELLGCGEVPKPQPGPHVRPGEESCKPGQFQCHNGHCVLAGPHGVVCNGVNDCGDRSDEIYCGTAPSPLPPAKWGCQKTQYYCKSSGNCIEASQRCDGRQDCSDGADEFGCVSWSHSTTSSSVGISSETKLPGTQNPLWPLAPTPPSGSTLDYTKQPPSGTDGSKFPGDTSPTGPCESPLGLEDGRILYQQLTASSYSENNPADAGRLNIVPNIMNIEPGWSPLSSDTQPYLQVDFLQPTFITAVITQGGRQSGGFITQYRLMYSNDGLEYSNYTGGSSVSAKNALVFEANRDSNTPVRRNLPRALLSRFLRILPVEHHSSIYLRCEILGCPYAEPSHPTRGPGSGTTFSVVTTPGEVKPSHCQQGEFECGSGECLNASISLCDGNVDCQDFSDEQGCGALPLNTSDVSISTIAPPGWAGHLASVTPATGGKEIASMSPGSPHMAGTPLQGGATRNPIDTGEPGLSYQSQPTGDPGILSVKPGAKETTGVTGHPGIQKEQIIGGIPGIKIPENPEQNLKPGSQEPTAFPTGSPGLLGITENKGGNTPVMAAVTSSHLETSGGAEVVGRPGVPTSGYQTGIPGLFTPFSGKDEWMLPTKPHLDGNQPFTGLPSISTGTRDSVIGMGKAGMSADSYASYPTTSPDHAYENTTPYPAWDKTEPPSLTPRTVSPKEGHQQSYQTGETVTTDLYKYMGTEGTLFPTLRTASLGPGEPGTRPIKPELIAVPEGHHASLKPGEGGTVIVWKEPIEVPPEKGAHEIGPLRPGTHEEHQATLVTKEPSGGPGASLSTSLPRIPCSVGQFACSTFGCVESSFVCDGQEDCIDGSDEYHCGNMTIIVPTPRPTLWPPLTPGPSLCSAQQFACASGECLSMERRCDLQRDCADGSDEDMCADCILSPWTFWSECSRTCGLGVTFRRRDVIRERQPGGHCDGAQFDSKSCFAQACPVNGAWSPWGNWSPCDAECQGGVHSRKRSCEDPPPKNGGLPCRGEAVQTESCNLQPCGDTLDCGPEMMYVNASDCEPLQLDPCPQTCRGLNAETLCNSSCMAGCRCPQGLYLQNGTCVNISQCLCHTDHGSQATGETSSRDNCTVCHCKNGKIKCDESDCPVNCGWSAWSQWTPCDQTCGSGIQERFRSPTNPPSANGGAPCEGDTREVQQCFSSCDNVTESDGMWGEWTPWSACSKTCLYDVEHIGVRRRFRHCNNSLAASMSPCVGESVQEEACDTPLCPVTGGWSQWSPWSECTATCDSGVQTRNRTCSKPFPSYGGTDCRGPQIQTRECNTHPCQELCPENMIYQTAEECRSAGGACPRLCLDQAALVECTSACYEGCYCPEGLFLQNNSCVPQSECPCYHQGAIYYPGENATLDGCNNCTCVAGEMVCGKEPCPVDCDWSTWTTWSSCSRTCNVGTRRRYRSGTNPPAANGGRACEGSNVDIEFCSLQSCKGSAGEWSPWSECSVPCGGGYRNRSRSGVVLRRIEFSTCNLNPCSGEVPGVCPDGKIWKECSDGSSSCADLSSEMSNGTCQPGCYCHDGEVLLNNLCVPTTACPCTEDGALYEAGETVSRGCNNCTCLSGQITNCTQLHCEVDGNWSDWTPWSECSSTCSGGIQTRYRFCDDPPPLGTGLPCEGPDREEQPCNVEPCSEGGNWSQWSDWTDCTKTCGEGVKMRSRTCDSPLPLGEGNYCEGPSSEIMPCHLPECPNGEEANCSAILGSVYSSCGPPCPRTCDDVTHCTWHCQPGCYCPNGQVLSDNGTVCVDLEDCTCLDIFSGHRYLPGEMVPHKDSCNNCTCLIGTLSCTKEPCAVAGGWCEWSPWTPCSKTCGTEMVTRYRSCACPKPKQGGDQCQGVQQYYGDTGVQLERKECPSSTFCPVNGNWGSWSPWSYCDACTGESIRTRQCNNPPARFGGVPCQGEARQSQACQDNSTMCSDCGGGQVNFPCGRRCPRSCEDLQEDTMCMDSPGCQSSCGCPEGQIMQDGTCVEPSQCRCKYQNRSLEASETGNSSSWSGPIPWEYALPGESVSGPCQNCTCTAGRLLCTPDPSCRLDGKWGPWSSWSSCSQSCGKGTQTRDRQCDSPAPQKGGRDCLGDGQQHRDCQSLECQEQESWGPWSSWSPCSVSCGGGEQIRVRECQHDECKGKAIQSRTCNSQVCLDVGCPPGRLYRECENGDGCPYSCAHLTQQVECFSDGCEEGCHCPVGMYIHNNSCVTECPCVMTEGLVQRFRNHSSNPDFTPIPVTDRGVQIMGGEEVMLGEKVQHECSFCTCENGWMNCSFSACSVHGAFTPWSPWSPCSVSCGGLGNMTRTRHCTNPAPANGGRNCEGPSVDIKYCQTPDCEDITSPTMEPFPDITGSPEEGGYGPWSSWTPCSKSCSDNMYPAMKTRSRFCLGGRNCTGESYQERACNLPQCTDSPLCEGEDCHQRNCSWNPWSEWSECSRTCGVGQQTRLRTYNPPGENGSWCEDIVTGNMERRFCNLQACKVDGSWSKWSPWSWCDRTCGGGKSIRSRTCTSPPPKNGGKDCPGEKHHMRICNPKPCDEGCPPGMEHFKCANKCPRHCSDYQKGIVCQNDKDCEAGCRCPEGLLEQDGACVPISHCECTDMQGQSWTPGSSLQEDCNNCTCLNGHLACTNNTCPRLDCQWSQWSKWSQCSISCGSGTQSRFRSSTSGSPKRECQVPEKQSRPCYPGMCPELCPHNGTNRHIGDAWLLGECQQCICTPEGNYCQDIECRVDGNWTPWSPWSDCQVTCGPGIQIRTRACINPPPRNNGSNCIGPDTETQECSNRPCEGSGLCDWSEWSSCSKTCGVGLRSRTWRCDCPVAEYSEEPCNTTEVVETSACYIQPCQGSCLWGPWSEWTNCSCHSLLQHRFREQKGLTFRGDTCEELGTESRLCNLSDCSESSCLPPFQFNSCGSACEGLCSSRRQPEICRDAPRCQAGCYCPQGMLEQKGDCVPQSECGCVYISPTDSATSPETLFLPPGQSVSLGCRECICQQGELQCDRTNCHEEALLSEWSEWSPCSPCLPSAPFSLQNASTTPTMFSVQQRHRLCLNSHTGFPWSGPSAVCAGELMQERDCPDKGVCEDLCVWSMWGEWSPCREPCSGGFRVRWRHVHHPVGGKVCQGPKFQSQSCNTAACPGEECEDRGKASKMSCANQCPRACTDLWEHVECLQGQCRTGCRCPEGWLLQDKRCVPISDCRCGMPTADATIEYEPGDVVQVDCNNCTCLNGTFTCTNLSCPSYGTWTEWSTCSVSCGGGHRQRSRMCLQEAAEGVPCGSENQEVEECNTLPCPADCELSEWSEWSECSASCGGGISERSRVVLEPGDPGGNPCPSPLLLHRSCNSHNCTPECPGDQVYSDCANVCPQTCADLWPGTECLNQTCEPGCSCPVGQVLLNGTCVPPENCTCSLQPTASMPWAANLTLEERMKEYQAGTAIYHQCNSCVCHMGAFICTQDNCNVDCQWSDWSEWSPCTVTCGTGVQISQRYQVQQRLYEGHECSGSSTRHRPCAQADCDCPVGESWRRPSHGTELCERTCQEVYEGPQRNCSGTEGCVCEPGGYRSVSGLCVTAAHCECQHQGQIYLPGTEWQDGCETCRCVNGLRECTAGCPPLHCLEGEVKVQEPGECCPVCRREIQDEPTAICQLHKEIRNITKGPCHLDQVEVSFCSGQCLSWTNVLPEEPYLQTVCDCCSYRLDPVSPVRILNLQCEDGETEPVVLPVIHSCECSSCQGGDFSKR</sequence>
<feature type="disulfide bond" evidence="15">
    <location>
        <begin position="3194"/>
        <end position="3212"/>
    </location>
</feature>
<dbReference type="SUPFAM" id="SSF57603">
    <property type="entry name" value="FnI-like domain"/>
    <property type="match status" value="5"/>
</dbReference>
<feature type="disulfide bond" evidence="15">
    <location>
        <begin position="3187"/>
        <end position="3199"/>
    </location>
</feature>
<dbReference type="SMART" id="SM00231">
    <property type="entry name" value="FA58C"/>
    <property type="match status" value="2"/>
</dbReference>
<comment type="similarity">
    <text evidence="2">Belongs to the thrombospondin family.</text>
</comment>
<feature type="disulfide bond" evidence="15">
    <location>
        <begin position="1417"/>
        <end position="1429"/>
    </location>
</feature>
<dbReference type="PRINTS" id="PR00261">
    <property type="entry name" value="LDLRECEPTOR"/>
</dbReference>
<feature type="region of interest" description="Disordered" evidence="16">
    <location>
        <begin position="2452"/>
        <end position="2513"/>
    </location>
</feature>
<feature type="disulfide bond" evidence="15">
    <location>
        <begin position="1641"/>
        <end position="1659"/>
    </location>
</feature>
<comment type="caution">
    <text evidence="14">Lacks conserved residue(s) required for the propagation of feature annotation.</text>
</comment>
<feature type="region of interest" description="Disordered" evidence="16">
    <location>
        <begin position="2768"/>
        <end position="2805"/>
    </location>
</feature>
<comment type="subcellular location">
    <subcellularLocation>
        <location evidence="1">Secreted</location>
        <location evidence="1">Extracellular space</location>
    </subcellularLocation>
</comment>
<feature type="domain" description="VWFD" evidence="22">
    <location>
        <begin position="1016"/>
        <end position="1186"/>
    </location>
</feature>
<evidence type="ECO:0000256" key="15">
    <source>
        <dbReference type="PROSITE-ProRule" id="PRU00124"/>
    </source>
</evidence>
<feature type="signal peptide" evidence="17">
    <location>
        <begin position="1"/>
        <end position="17"/>
    </location>
</feature>
<evidence type="ECO:0000256" key="5">
    <source>
        <dbReference type="ARBA" id="ARBA00022525"/>
    </source>
</evidence>
<evidence type="ECO:0000256" key="7">
    <source>
        <dbReference type="ARBA" id="ARBA00022729"/>
    </source>
</evidence>
<dbReference type="InterPro" id="IPR000742">
    <property type="entry name" value="EGF"/>
</dbReference>
<dbReference type="SMART" id="SM00214">
    <property type="entry name" value="VWC"/>
    <property type="match status" value="9"/>
</dbReference>
<keyword evidence="11 15" id="KW-1015">Disulfide bond</keyword>
<feature type="disulfide bond" evidence="15">
    <location>
        <begin position="1551"/>
        <end position="1566"/>
    </location>
</feature>
<feature type="disulfide bond" evidence="15">
    <location>
        <begin position="3206"/>
        <end position="3221"/>
    </location>
</feature>
<dbReference type="InterPro" id="IPR000884">
    <property type="entry name" value="TSP1_rpt"/>
</dbReference>
<feature type="disulfide bond" evidence="15">
    <location>
        <begin position="1723"/>
        <end position="1741"/>
    </location>
</feature>
<dbReference type="InterPro" id="IPR006207">
    <property type="entry name" value="Cys_knot_C"/>
</dbReference>
<evidence type="ECO:0000256" key="11">
    <source>
        <dbReference type="ARBA" id="ARBA00023157"/>
    </source>
</evidence>
<evidence type="ECO:0000313" key="23">
    <source>
        <dbReference type="Proteomes" id="UP000186698"/>
    </source>
</evidence>
<dbReference type="PROSITE" id="PS01285">
    <property type="entry name" value="FA58C_1"/>
    <property type="match status" value="2"/>
</dbReference>
<dbReference type="GO" id="GO:0004930">
    <property type="term" value="F:G protein-coupled receptor activity"/>
    <property type="evidence" value="ECO:0007669"/>
    <property type="project" value="InterPro"/>
</dbReference>
<dbReference type="PROSITE" id="PS50092">
    <property type="entry name" value="TSP1"/>
    <property type="match status" value="29"/>
</dbReference>
<dbReference type="Pfam" id="PF00094">
    <property type="entry name" value="VWD"/>
    <property type="match status" value="3"/>
</dbReference>
<dbReference type="InterPro" id="IPR001879">
    <property type="entry name" value="GPCR_2_extracellular_dom"/>
</dbReference>
<evidence type="ECO:0000256" key="13">
    <source>
        <dbReference type="ARBA" id="ARBA00045981"/>
    </source>
</evidence>
<dbReference type="InterPro" id="IPR036084">
    <property type="entry name" value="Ser_inhib-like_sf"/>
</dbReference>
<dbReference type="SMART" id="SM00181">
    <property type="entry name" value="EGF"/>
    <property type="match status" value="12"/>
</dbReference>
<evidence type="ECO:0000256" key="14">
    <source>
        <dbReference type="PROSITE-ProRule" id="PRU00039"/>
    </source>
</evidence>
<feature type="domain" description="VWFC" evidence="20">
    <location>
        <begin position="3678"/>
        <end position="3766"/>
    </location>
</feature>
<dbReference type="Pfam" id="PF00090">
    <property type="entry name" value="TSP_1"/>
    <property type="match status" value="25"/>
</dbReference>
<feature type="disulfide bond" evidence="15">
    <location>
        <begin position="1436"/>
        <end position="1451"/>
    </location>
</feature>
<comment type="similarity">
    <text evidence="3">Belongs to the G-protein coupled receptor 2 family. LN-TM7 subfamily.</text>
</comment>
<dbReference type="GO" id="GO:0016020">
    <property type="term" value="C:membrane"/>
    <property type="evidence" value="ECO:0007669"/>
    <property type="project" value="InterPro"/>
</dbReference>
<feature type="region of interest" description="Disordered" evidence="16">
    <location>
        <begin position="4387"/>
        <end position="4407"/>
    </location>
</feature>
<dbReference type="Pfam" id="PF00093">
    <property type="entry name" value="VWC"/>
    <property type="match status" value="1"/>
</dbReference>
<feature type="disulfide bond" evidence="15">
    <location>
        <begin position="2380"/>
        <end position="2395"/>
    </location>
</feature>
<dbReference type="InterPro" id="IPR000421">
    <property type="entry name" value="FA58C"/>
</dbReference>
<feature type="disulfide bond" evidence="15">
    <location>
        <begin position="1424"/>
        <end position="1442"/>
    </location>
</feature>
<dbReference type="PROSITE" id="PS51233">
    <property type="entry name" value="VWFD"/>
    <property type="match status" value="3"/>
</dbReference>
<gene>
    <name evidence="24 25" type="primary">sspo.L</name>
</gene>
<dbReference type="Proteomes" id="UP000186698">
    <property type="component" value="Chromosome 6L"/>
</dbReference>
<evidence type="ECO:0000256" key="16">
    <source>
        <dbReference type="SAM" id="MobiDB-lite"/>
    </source>
</evidence>
<evidence type="ECO:0000256" key="2">
    <source>
        <dbReference type="ARBA" id="ARBA00009456"/>
    </source>
</evidence>
<evidence type="ECO:0000256" key="4">
    <source>
        <dbReference type="ARBA" id="ARBA00020523"/>
    </source>
</evidence>
<dbReference type="Gene3D" id="2.60.120.260">
    <property type="entry name" value="Galactose-binding domain-like"/>
    <property type="match status" value="2"/>
</dbReference>
<dbReference type="FunFam" id="4.10.400.10:FF:000065">
    <property type="entry name" value="Transmembrane protease serine 7"/>
    <property type="match status" value="1"/>
</dbReference>
<evidence type="ECO:0000256" key="3">
    <source>
        <dbReference type="ARBA" id="ARBA00010933"/>
    </source>
</evidence>
<dbReference type="PROSITE" id="PS01208">
    <property type="entry name" value="VWFC_1"/>
    <property type="match status" value="1"/>
</dbReference>
<feature type="chain" id="PRO_5035161769" description="SCO-spondin" evidence="17">
    <location>
        <begin position="18"/>
        <end position="6045"/>
    </location>
</feature>
<feature type="disulfide bond" evidence="15">
    <location>
        <begin position="3128"/>
        <end position="3140"/>
    </location>
</feature>
<keyword evidence="8" id="KW-0677">Repeat</keyword>
<evidence type="ECO:0000259" key="22">
    <source>
        <dbReference type="PROSITE" id="PS51233"/>
    </source>
</evidence>
<dbReference type="InterPro" id="IPR001846">
    <property type="entry name" value="VWF_type-D"/>
</dbReference>
<dbReference type="InterPro" id="IPR050780">
    <property type="entry name" value="Mucin_vWF_Thrombospondin_sf"/>
</dbReference>
<dbReference type="Pfam" id="PF00754">
    <property type="entry name" value="F5_F8_type_C"/>
    <property type="match status" value="2"/>
</dbReference>
<dbReference type="FunFam" id="2.20.100.10:FF:000007">
    <property type="entry name" value="Thrombospondin 1"/>
    <property type="match status" value="3"/>
</dbReference>
<dbReference type="FunFam" id="2.10.25.10:FF:000055">
    <property type="entry name" value="alpha-tectorin isoform X1"/>
    <property type="match status" value="3"/>
</dbReference>
<feature type="domain" description="VWFD" evidence="22">
    <location>
        <begin position="565"/>
        <end position="736"/>
    </location>
</feature>
<dbReference type="GO" id="GO:0007399">
    <property type="term" value="P:nervous system development"/>
    <property type="evidence" value="ECO:0007669"/>
    <property type="project" value="UniProtKB-ARBA"/>
</dbReference>
<reference evidence="24" key="1">
    <citation type="submission" date="2025-08" db="UniProtKB">
        <authorList>
            <consortium name="RefSeq"/>
        </authorList>
    </citation>
    <scope>IDENTIFICATION</scope>
    <source>
        <strain evidence="24">J_2021</strain>
        <tissue evidence="24">Erythrocytes</tissue>
    </source>
</reference>
<evidence type="ECO:0000313" key="25">
    <source>
        <dbReference type="Xenbase" id="XB-GENE-6485722"/>
    </source>
</evidence>
<evidence type="ECO:0000256" key="17">
    <source>
        <dbReference type="SAM" id="SignalP"/>
    </source>
</evidence>
<feature type="region of interest" description="Disordered" evidence="16">
    <location>
        <begin position="2978"/>
        <end position="3012"/>
    </location>
</feature>
<dbReference type="FunFam" id="2.20.100.10:FF:000001">
    <property type="entry name" value="semaphorin-5A isoform X1"/>
    <property type="match status" value="6"/>
</dbReference>
<dbReference type="CTD" id="108704628"/>
<dbReference type="KEGG" id="xla:108704628"/>
<keyword evidence="12" id="KW-0325">Glycoprotein</keyword>
<dbReference type="GO" id="GO:0005615">
    <property type="term" value="C:extracellular space"/>
    <property type="evidence" value="ECO:0000318"/>
    <property type="project" value="GO_Central"/>
</dbReference>
<evidence type="ECO:0000256" key="8">
    <source>
        <dbReference type="ARBA" id="ARBA00022737"/>
    </source>
</evidence>
<dbReference type="PROSITE" id="PS50184">
    <property type="entry name" value="VWFC_2"/>
    <property type="match status" value="3"/>
</dbReference>
<dbReference type="SMART" id="SM00832">
    <property type="entry name" value="C8"/>
    <property type="match status" value="3"/>
</dbReference>